<dbReference type="RefSeq" id="WP_086159228.1">
    <property type="nucleotide sequence ID" value="NZ_CP021121.1"/>
</dbReference>
<dbReference type="EMBL" id="CP021121">
    <property type="protein sequence ID" value="ARQ69423.1"/>
    <property type="molecule type" value="Genomic_DNA"/>
</dbReference>
<name>A0A1W7CX83_9ACTN</name>
<dbReference type="OrthoDB" id="3386776at2"/>
<gene>
    <name evidence="1" type="ORF">CAG99_11580</name>
</gene>
<reference evidence="1 2" key="1">
    <citation type="submission" date="2017-05" db="EMBL/GenBank/DDBJ databases">
        <title>Complete genome sequence of Streptomyces sp. SCSIO 03032 revealed the diverse biosynthetic pathways for its bioactive secondary metabolites.</title>
        <authorList>
            <person name="Ma L."/>
            <person name="Zhu Y."/>
            <person name="Zhang W."/>
            <person name="Zhang G."/>
            <person name="Tian X."/>
            <person name="Zhang S."/>
            <person name="Zhang C."/>
        </authorList>
    </citation>
    <scope>NUCLEOTIDE SEQUENCE [LARGE SCALE GENOMIC DNA]</scope>
    <source>
        <strain evidence="1 2">SCSIO 03032</strain>
    </source>
</reference>
<dbReference type="AlphaFoldDB" id="A0A1W7CX83"/>
<evidence type="ECO:0000313" key="2">
    <source>
        <dbReference type="Proteomes" id="UP000194218"/>
    </source>
</evidence>
<proteinExistence type="predicted"/>
<evidence type="ECO:0000313" key="1">
    <source>
        <dbReference type="EMBL" id="ARQ69423.1"/>
    </source>
</evidence>
<organism evidence="1 2">
    <name type="scientific">Streptomyces marincola</name>
    <dbReference type="NCBI Taxonomy" id="2878388"/>
    <lineage>
        <taxon>Bacteria</taxon>
        <taxon>Bacillati</taxon>
        <taxon>Actinomycetota</taxon>
        <taxon>Actinomycetes</taxon>
        <taxon>Kitasatosporales</taxon>
        <taxon>Streptomycetaceae</taxon>
        <taxon>Streptomyces</taxon>
    </lineage>
</organism>
<dbReference type="KEGG" id="smao:CAG99_11580"/>
<keyword evidence="2" id="KW-1185">Reference proteome</keyword>
<accession>A0A1W7CX83</accession>
<protein>
    <recommendedName>
        <fullName evidence="3">Excreted virulence factor EspC, type VII ESX diderm</fullName>
    </recommendedName>
</protein>
<evidence type="ECO:0008006" key="3">
    <source>
        <dbReference type="Google" id="ProtNLM"/>
    </source>
</evidence>
<sequence>MGHDLEITVDEVRELGEKLRLVATEFENAEDVASEYADEVSHDGLAGELEEFAENWRIHRNKLMESLESFVEKARESADAYDGVEEELVRALEGGNG</sequence>
<dbReference type="Proteomes" id="UP000194218">
    <property type="component" value="Chromosome"/>
</dbReference>